<dbReference type="InterPro" id="IPR020844">
    <property type="entry name" value="Circadian_clock_KaiA_N"/>
</dbReference>
<dbReference type="SUPFAM" id="SSF52172">
    <property type="entry name" value="CheY-like"/>
    <property type="match status" value="1"/>
</dbReference>
<protein>
    <recommendedName>
        <fullName evidence="2">Circadian clock oscillator protein KaiA</fullName>
    </recommendedName>
</protein>
<keyword evidence="1" id="KW-0090">Biological rhythms</keyword>
<dbReference type="SMART" id="SM01247">
    <property type="entry name" value="KaiA"/>
    <property type="match status" value="1"/>
</dbReference>
<dbReference type="InterPro" id="IPR020856">
    <property type="entry name" value="Circadian_clock_protein_KaiA_C"/>
</dbReference>
<evidence type="ECO:0000256" key="2">
    <source>
        <dbReference type="ARBA" id="ARBA00034852"/>
    </source>
</evidence>
<evidence type="ECO:0000256" key="1">
    <source>
        <dbReference type="ARBA" id="ARBA00023108"/>
    </source>
</evidence>
<name>A0A5B8NP48_9CHRO</name>
<dbReference type="Gene3D" id="1.10.1240.30">
    <property type="entry name" value="KaiA/RbsU domain"/>
    <property type="match status" value="1"/>
</dbReference>
<dbReference type="OrthoDB" id="513549at2"/>
<dbReference type="Pfam" id="PF07688">
    <property type="entry name" value="KaiA"/>
    <property type="match status" value="1"/>
</dbReference>
<dbReference type="InterPro" id="IPR011648">
    <property type="entry name" value="Circadian_clock_KaiA"/>
</dbReference>
<dbReference type="PROSITE" id="PS51431">
    <property type="entry name" value="KAIA_C"/>
    <property type="match status" value="1"/>
</dbReference>
<dbReference type="RefSeq" id="WP_146295555.1">
    <property type="nucleotide sequence ID" value="NZ_CP042326.1"/>
</dbReference>
<feature type="domain" description="KaiA N-terminal" evidence="3">
    <location>
        <begin position="1"/>
        <end position="153"/>
    </location>
</feature>
<dbReference type="GO" id="GO:0007623">
    <property type="term" value="P:circadian rhythm"/>
    <property type="evidence" value="ECO:0007669"/>
    <property type="project" value="InterPro"/>
</dbReference>
<evidence type="ECO:0000313" key="5">
    <source>
        <dbReference type="EMBL" id="QDZ39959.1"/>
    </source>
</evidence>
<dbReference type="PROSITE" id="PS51430">
    <property type="entry name" value="KAIA_N"/>
    <property type="match status" value="1"/>
</dbReference>
<evidence type="ECO:0000259" key="3">
    <source>
        <dbReference type="PROSITE" id="PS51430"/>
    </source>
</evidence>
<proteinExistence type="predicted"/>
<evidence type="ECO:0000313" key="6">
    <source>
        <dbReference type="Proteomes" id="UP000318453"/>
    </source>
</evidence>
<keyword evidence="6" id="KW-1185">Reference proteome</keyword>
<dbReference type="Gene3D" id="3.40.50.2300">
    <property type="match status" value="1"/>
</dbReference>
<organism evidence="5 6">
    <name type="scientific">Euhalothece natronophila Z-M001</name>
    <dbReference type="NCBI Taxonomy" id="522448"/>
    <lineage>
        <taxon>Bacteria</taxon>
        <taxon>Bacillati</taxon>
        <taxon>Cyanobacteriota</taxon>
        <taxon>Cyanophyceae</taxon>
        <taxon>Oscillatoriophycideae</taxon>
        <taxon>Chroococcales</taxon>
        <taxon>Halothecacae</taxon>
        <taxon>Halothece cluster</taxon>
        <taxon>Euhalothece</taxon>
    </lineage>
</organism>
<dbReference type="KEGG" id="enn:FRE64_08385"/>
<dbReference type="EMBL" id="CP042326">
    <property type="protein sequence ID" value="QDZ39959.1"/>
    <property type="molecule type" value="Genomic_DNA"/>
</dbReference>
<dbReference type="InterPro" id="IPR011006">
    <property type="entry name" value="CheY-like_superfamily"/>
</dbReference>
<sequence>MSAQIYLCLLTTNDDIVNSLEETLTKDYYHLCTFHSSDTFLEYILEQREQIDCLILEQDQTFSPSISQLKEDGKLLPTVILANVDENERLVYHPAQVEISVNELSEVPSAIERAITDFLQLTPNSKPEFNIQEVNEFLTIKQNRLTKKLQERLGYKGVYYKRNPEDFFRNLDSSEKKALLEDITEEYRLILLEYFNTATDVNSRIDQFVMKAFFADLSVSKIMEIHMDLMDQFSQQLKLEGRSDEILLDYRLTLIDIIAHLCEMYRRSLPTKTLK</sequence>
<dbReference type="SUPFAM" id="SSF101215">
    <property type="entry name" value="KaiA/RbsU domain"/>
    <property type="match status" value="1"/>
</dbReference>
<dbReference type="Pfam" id="PF21714">
    <property type="entry name" value="KaiA_N"/>
    <property type="match status" value="1"/>
</dbReference>
<feature type="domain" description="KaiA C-terminal" evidence="4">
    <location>
        <begin position="163"/>
        <end position="271"/>
    </location>
</feature>
<dbReference type="Proteomes" id="UP000318453">
    <property type="component" value="Chromosome"/>
</dbReference>
<dbReference type="AlphaFoldDB" id="A0A5B8NP48"/>
<reference evidence="5" key="1">
    <citation type="submission" date="2019-08" db="EMBL/GenBank/DDBJ databases">
        <title>Carotenoids and Carotenoid Binding Proteins in the Halophilic Cyanobacterium Euhalothece sp. ZM00.</title>
        <authorList>
            <person name="Cho S.M."/>
            <person name="Song J.Y."/>
            <person name="Park Y.-I."/>
        </authorList>
    </citation>
    <scope>NUCLEOTIDE SEQUENCE [LARGE SCALE GENOMIC DNA]</scope>
    <source>
        <strain evidence="5">Z-M001</strain>
    </source>
</reference>
<gene>
    <name evidence="5" type="ORF">FRE64_08385</name>
</gene>
<accession>A0A5B8NP48</accession>
<dbReference type="InterPro" id="IPR017944">
    <property type="entry name" value="KaiA/RbsU_helical_domain_sf"/>
</dbReference>
<evidence type="ECO:0000259" key="4">
    <source>
        <dbReference type="PROSITE" id="PS51431"/>
    </source>
</evidence>